<accession>A0A8R1Z080</accession>
<feature type="region of interest" description="Disordered" evidence="1">
    <location>
        <begin position="308"/>
        <end position="344"/>
    </location>
</feature>
<proteinExistence type="predicted"/>
<feature type="transmembrane region" description="Helical" evidence="2">
    <location>
        <begin position="202"/>
        <end position="222"/>
    </location>
</feature>
<keyword evidence="4" id="KW-1185">Reference proteome</keyword>
<evidence type="ECO:0000313" key="4">
    <source>
        <dbReference type="Proteomes" id="UP000005239"/>
    </source>
</evidence>
<accession>A0A2A6BHW4</accession>
<evidence type="ECO:0000256" key="1">
    <source>
        <dbReference type="SAM" id="MobiDB-lite"/>
    </source>
</evidence>
<dbReference type="AlphaFoldDB" id="A0A2A6BHW4"/>
<keyword evidence="2" id="KW-0472">Membrane</keyword>
<feature type="transmembrane region" description="Helical" evidence="2">
    <location>
        <begin position="259"/>
        <end position="282"/>
    </location>
</feature>
<name>A0A2A6BHW4_PRIPA</name>
<sequence length="642" mass="71561">MQTILAAKIAANHVNFIRVSLIPHRADFLSSDTGTVWRRLTSNGETGVARHLASAFCANIRFLDFLRHSSMNSFGAARSLGTFSFHLILVQVLICGTLKLIVRCLSIIDLNSVLHLLQFELLFDFDYFMHYSASQSGFFHFSHLSGSFWDNAKESYSKTKHSRTNAIIHSNDAALAGKFPEFFYNPTPYDIAQTIRDITLRFYDILPITAFLIYTLIIWLLFQRRKQISSSQRAVDYKVLAQGCIILGVYGQFSPFMQTVLFFSISLDVITAALIPLSIMAVSSAMRAAPRQTLIKWRAERRQRSLARRATRAQCMPADAKQAASQEKQPSAEPVSSDKTADSFSSKPLKVIQPEWANNPSLHFSYSLVTLTGERAREMKRRILHPDSPNQNTHPSMQPAIQFPSIDSTSLDSTSLDVIVADAHEVIFDGAQEKQMRMMNVGKGKKMFKASINDKEFGVTPIEGFLEAGAIANLTIKNAADPVKRSLLKVKYCDASDVIDSRSSAFTVQLRPREKSDQGTLPNSIAVYPREICFSKNGKPGAEERKLVVVNFSGNRKAFMVHASRAIHEHTHNKATSGFVKPESFSVMTVLKAMAVTPNAYFEVGFVDANLIVASPAVAPTACELVLRSQNVEKKRVTVTWQ</sequence>
<keyword evidence="2" id="KW-1133">Transmembrane helix</keyword>
<evidence type="ECO:0000313" key="3">
    <source>
        <dbReference type="EnsemblMetazoa" id="PPA42778.1"/>
    </source>
</evidence>
<reference evidence="4" key="1">
    <citation type="journal article" date="2008" name="Nat. Genet.">
        <title>The Pristionchus pacificus genome provides a unique perspective on nematode lifestyle and parasitism.</title>
        <authorList>
            <person name="Dieterich C."/>
            <person name="Clifton S.W."/>
            <person name="Schuster L.N."/>
            <person name="Chinwalla A."/>
            <person name="Delehaunty K."/>
            <person name="Dinkelacker I."/>
            <person name="Fulton L."/>
            <person name="Fulton R."/>
            <person name="Godfrey J."/>
            <person name="Minx P."/>
            <person name="Mitreva M."/>
            <person name="Roeseler W."/>
            <person name="Tian H."/>
            <person name="Witte H."/>
            <person name="Yang S.P."/>
            <person name="Wilson R.K."/>
            <person name="Sommer R.J."/>
        </authorList>
    </citation>
    <scope>NUCLEOTIDE SEQUENCE [LARGE SCALE GENOMIC DNA]</scope>
    <source>
        <strain evidence="4">PS312</strain>
    </source>
</reference>
<keyword evidence="2" id="KW-0812">Transmembrane</keyword>
<dbReference type="PANTHER" id="PTHR21515">
    <property type="entry name" value="MAJOR SPERM PROTEIN"/>
    <property type="match status" value="1"/>
</dbReference>
<gene>
    <name evidence="3" type="primary">WBGene00281147</name>
</gene>
<evidence type="ECO:0000256" key="2">
    <source>
        <dbReference type="SAM" id="Phobius"/>
    </source>
</evidence>
<organism evidence="3 4">
    <name type="scientific">Pristionchus pacificus</name>
    <name type="common">Parasitic nematode worm</name>
    <dbReference type="NCBI Taxonomy" id="54126"/>
    <lineage>
        <taxon>Eukaryota</taxon>
        <taxon>Metazoa</taxon>
        <taxon>Ecdysozoa</taxon>
        <taxon>Nematoda</taxon>
        <taxon>Chromadorea</taxon>
        <taxon>Rhabditida</taxon>
        <taxon>Rhabditina</taxon>
        <taxon>Diplogasteromorpha</taxon>
        <taxon>Diplogasteroidea</taxon>
        <taxon>Neodiplogasteridae</taxon>
        <taxon>Pristionchus</taxon>
    </lineage>
</organism>
<dbReference type="Proteomes" id="UP000005239">
    <property type="component" value="Unassembled WGS sequence"/>
</dbReference>
<dbReference type="EnsemblMetazoa" id="PPA42778.1">
    <property type="protein sequence ID" value="PPA42778.1"/>
    <property type="gene ID" value="WBGene00281147"/>
</dbReference>
<protein>
    <submittedName>
        <fullName evidence="3">MSP domain-containing protein</fullName>
    </submittedName>
</protein>
<dbReference type="PANTHER" id="PTHR21515:SF10">
    <property type="entry name" value="MAJOR SPERM PROTEIN"/>
    <property type="match status" value="1"/>
</dbReference>
<reference evidence="3" key="2">
    <citation type="submission" date="2022-06" db="UniProtKB">
        <authorList>
            <consortium name="EnsemblMetazoa"/>
        </authorList>
    </citation>
    <scope>IDENTIFICATION</scope>
    <source>
        <strain evidence="3">PS312</strain>
    </source>
</reference>